<protein>
    <recommendedName>
        <fullName evidence="3">Group-specific protein</fullName>
    </recommendedName>
</protein>
<proteinExistence type="predicted"/>
<name>A0ABM8YM11_9BACI</name>
<reference evidence="1 2" key="1">
    <citation type="submission" date="2021-10" db="EMBL/GenBank/DDBJ databases">
        <authorList>
            <person name="Criscuolo A."/>
        </authorList>
    </citation>
    <scope>NUCLEOTIDE SEQUENCE [LARGE SCALE GENOMIC DNA]</scope>
    <source>
        <strain evidence="2">CIP 111883</strain>
    </source>
</reference>
<comment type="caution">
    <text evidence="1">The sequence shown here is derived from an EMBL/GenBank/DDBJ whole genome shotgun (WGS) entry which is preliminary data.</text>
</comment>
<dbReference type="Proteomes" id="UP000789833">
    <property type="component" value="Unassembled WGS sequence"/>
</dbReference>
<sequence>MPIAKVSVDVDEMVIKEMLNEKLDRHLKQLESRFTFWDMKELCRQTCMSENSIKEKFFYDPRFPKRRVGGKWYFPVASTTIFLLTWLSEQPTN</sequence>
<evidence type="ECO:0000313" key="2">
    <source>
        <dbReference type="Proteomes" id="UP000789833"/>
    </source>
</evidence>
<evidence type="ECO:0008006" key="3">
    <source>
        <dbReference type="Google" id="ProtNLM"/>
    </source>
</evidence>
<organism evidence="1 2">
    <name type="scientific">Sutcliffiella rhizosphaerae</name>
    <dbReference type="NCBI Taxonomy" id="2880967"/>
    <lineage>
        <taxon>Bacteria</taxon>
        <taxon>Bacillati</taxon>
        <taxon>Bacillota</taxon>
        <taxon>Bacilli</taxon>
        <taxon>Bacillales</taxon>
        <taxon>Bacillaceae</taxon>
        <taxon>Sutcliffiella</taxon>
    </lineage>
</organism>
<evidence type="ECO:0000313" key="1">
    <source>
        <dbReference type="EMBL" id="CAG9620841.1"/>
    </source>
</evidence>
<dbReference type="RefSeq" id="WP_230500750.1">
    <property type="nucleotide sequence ID" value="NZ_CAKJTJ010000006.1"/>
</dbReference>
<gene>
    <name evidence="1" type="ORF">BACCIP111883_01612</name>
</gene>
<accession>A0ABM8YM11</accession>
<dbReference type="EMBL" id="CAKJTJ010000006">
    <property type="protein sequence ID" value="CAG9620841.1"/>
    <property type="molecule type" value="Genomic_DNA"/>
</dbReference>
<keyword evidence="2" id="KW-1185">Reference proteome</keyword>